<keyword evidence="4" id="KW-0597">Phosphoprotein</keyword>
<evidence type="ECO:0000256" key="1">
    <source>
        <dbReference type="ARBA" id="ARBA00000085"/>
    </source>
</evidence>
<dbReference type="SMART" id="SM00304">
    <property type="entry name" value="HAMP"/>
    <property type="match status" value="1"/>
</dbReference>
<evidence type="ECO:0000313" key="14">
    <source>
        <dbReference type="Proteomes" id="UP000294614"/>
    </source>
</evidence>
<dbReference type="InterPro" id="IPR003661">
    <property type="entry name" value="HisK_dim/P_dom"/>
</dbReference>
<dbReference type="Gene3D" id="3.30.565.10">
    <property type="entry name" value="Histidine kinase-like ATPase, C-terminal domain"/>
    <property type="match status" value="1"/>
</dbReference>
<gene>
    <name evidence="13" type="ORF">C8D98_1293</name>
</gene>
<evidence type="ECO:0000256" key="7">
    <source>
        <dbReference type="ARBA" id="ARBA00022777"/>
    </source>
</evidence>
<dbReference type="PANTHER" id="PTHR43065">
    <property type="entry name" value="SENSOR HISTIDINE KINASE"/>
    <property type="match status" value="1"/>
</dbReference>
<evidence type="ECO:0000256" key="2">
    <source>
        <dbReference type="ARBA" id="ARBA00004370"/>
    </source>
</evidence>
<name>A0A4R1K8T0_9BACT</name>
<dbReference type="SUPFAM" id="SSF55874">
    <property type="entry name" value="ATPase domain of HSP90 chaperone/DNA topoisomerase II/histidine kinase"/>
    <property type="match status" value="1"/>
</dbReference>
<dbReference type="Pfam" id="PF02518">
    <property type="entry name" value="HATPase_c"/>
    <property type="match status" value="1"/>
</dbReference>
<evidence type="ECO:0000256" key="9">
    <source>
        <dbReference type="ARBA" id="ARBA00023012"/>
    </source>
</evidence>
<sequence length="651" mass="72612">MIIPEVKSVRTKLFIFVMLTILLMCAVFAVTLYTMTLSNIKERAAAAFRTSFALLNENIKSLQVDLLKYTDILSQSVYLRDMEFGTEAGLREGAGRMAELANLGNIGALAVFDEVGNPIVFAFRKNGDYFSGYMLNGRLSVIKDGAAVESGDETRFIRTFLGKSKNLRPGYNFSDLSGVLAAQYTGKTVKDGKNFSITASDFLDSTFVRKISSSTGMDFTYYINGKTAFSGNFKPEAPLTTPFPSGAETAEKIVKYEGMNVYFQKWVIDGDTSVDFGFAAQDYALRDIRRNILVGFIMIWCFVVVLVVPVSLFLLNLAVTKPLRELQAAVRKAESLDYDQFLPIKRSDEIGDLVSAYNELIKRIKEREAELQDMNGRLKGMVELETGLRQKNEQLLFEQQKFVDMGRMVNAIAHQWRQPLNIIGLAVQSFVINYREKRIDMAEADDFEEKVMAMLQHMSATIDDFRNFFRSDKTEKQFSVITGMVEVIRLINAQLKYNGVTLNYTCRSGSEIFVFEEGMQENPGKMAETAIVSGFPGEFKQAVMNIVQNSRDAVSKKLSGGAVREGIIDIVLEVGESDVTFTISDNGGGIDPDVIDRIFDPYFTTKQNESGTGIGLYMTKTIIEGHMKGRISASNTNNGAVFTVVLPKFTS</sequence>
<dbReference type="PRINTS" id="PR00344">
    <property type="entry name" value="BCTRLSENSOR"/>
</dbReference>
<reference evidence="13 14" key="1">
    <citation type="submission" date="2019-03" db="EMBL/GenBank/DDBJ databases">
        <title>Genomic Encyclopedia of Type Strains, Phase IV (KMG-IV): sequencing the most valuable type-strain genomes for metagenomic binning, comparative biology and taxonomic classification.</title>
        <authorList>
            <person name="Goeker M."/>
        </authorList>
    </citation>
    <scope>NUCLEOTIDE SEQUENCE [LARGE SCALE GENOMIC DNA]</scope>
    <source>
        <strain evidence="13 14">DSM 24984</strain>
    </source>
</reference>
<dbReference type="PANTHER" id="PTHR43065:SF10">
    <property type="entry name" value="PEROXIDE STRESS-ACTIVATED HISTIDINE KINASE MAK3"/>
    <property type="match status" value="1"/>
</dbReference>
<keyword evidence="7 13" id="KW-0418">Kinase</keyword>
<dbReference type="GO" id="GO:0005524">
    <property type="term" value="F:ATP binding"/>
    <property type="evidence" value="ECO:0007669"/>
    <property type="project" value="UniProtKB-KW"/>
</dbReference>
<evidence type="ECO:0000256" key="10">
    <source>
        <dbReference type="SAM" id="Phobius"/>
    </source>
</evidence>
<keyword evidence="9" id="KW-0902">Two-component regulatory system</keyword>
<dbReference type="AlphaFoldDB" id="A0A4R1K8T0"/>
<dbReference type="OrthoDB" id="9805967at2"/>
<dbReference type="Gene3D" id="6.10.340.10">
    <property type="match status" value="1"/>
</dbReference>
<dbReference type="PROSITE" id="PS50109">
    <property type="entry name" value="HIS_KIN"/>
    <property type="match status" value="1"/>
</dbReference>
<dbReference type="InterPro" id="IPR004358">
    <property type="entry name" value="Sig_transdc_His_kin-like_C"/>
</dbReference>
<dbReference type="RefSeq" id="WP_132873109.1">
    <property type="nucleotide sequence ID" value="NZ_SMGG01000004.1"/>
</dbReference>
<dbReference type="Proteomes" id="UP000294614">
    <property type="component" value="Unassembled WGS sequence"/>
</dbReference>
<dbReference type="CDD" id="cd00082">
    <property type="entry name" value="HisKA"/>
    <property type="match status" value="1"/>
</dbReference>
<keyword evidence="10" id="KW-1133">Transmembrane helix</keyword>
<evidence type="ECO:0000256" key="6">
    <source>
        <dbReference type="ARBA" id="ARBA00022741"/>
    </source>
</evidence>
<dbReference type="SUPFAM" id="SSF47384">
    <property type="entry name" value="Homodimeric domain of signal transducing histidine kinase"/>
    <property type="match status" value="1"/>
</dbReference>
<feature type="domain" description="Histidine kinase" evidence="11">
    <location>
        <begin position="411"/>
        <end position="650"/>
    </location>
</feature>
<dbReference type="EMBL" id="SMGG01000004">
    <property type="protein sequence ID" value="TCK60420.1"/>
    <property type="molecule type" value="Genomic_DNA"/>
</dbReference>
<dbReference type="Pfam" id="PF00672">
    <property type="entry name" value="HAMP"/>
    <property type="match status" value="1"/>
</dbReference>
<dbReference type="PROSITE" id="PS50885">
    <property type="entry name" value="HAMP"/>
    <property type="match status" value="1"/>
</dbReference>
<keyword evidence="10" id="KW-0472">Membrane</keyword>
<evidence type="ECO:0000313" key="13">
    <source>
        <dbReference type="EMBL" id="TCK60420.1"/>
    </source>
</evidence>
<comment type="caution">
    <text evidence="13">The sequence shown here is derived from an EMBL/GenBank/DDBJ whole genome shotgun (WGS) entry which is preliminary data.</text>
</comment>
<evidence type="ECO:0000259" key="12">
    <source>
        <dbReference type="PROSITE" id="PS50885"/>
    </source>
</evidence>
<keyword evidence="5" id="KW-0808">Transferase</keyword>
<dbReference type="Gene3D" id="1.10.287.130">
    <property type="match status" value="1"/>
</dbReference>
<dbReference type="InterPro" id="IPR005467">
    <property type="entry name" value="His_kinase_dom"/>
</dbReference>
<comment type="subcellular location">
    <subcellularLocation>
        <location evidence="2">Membrane</location>
    </subcellularLocation>
</comment>
<proteinExistence type="predicted"/>
<keyword evidence="10" id="KW-0812">Transmembrane</keyword>
<dbReference type="EC" id="2.7.13.3" evidence="3"/>
<evidence type="ECO:0000256" key="3">
    <source>
        <dbReference type="ARBA" id="ARBA00012438"/>
    </source>
</evidence>
<dbReference type="InterPro" id="IPR003660">
    <property type="entry name" value="HAMP_dom"/>
</dbReference>
<evidence type="ECO:0000256" key="8">
    <source>
        <dbReference type="ARBA" id="ARBA00022840"/>
    </source>
</evidence>
<keyword evidence="8" id="KW-0067">ATP-binding</keyword>
<dbReference type="CDD" id="cd06225">
    <property type="entry name" value="HAMP"/>
    <property type="match status" value="1"/>
</dbReference>
<feature type="transmembrane region" description="Helical" evidence="10">
    <location>
        <begin position="292"/>
        <end position="315"/>
    </location>
</feature>
<organism evidence="13 14">
    <name type="scientific">Seleniivibrio woodruffii</name>
    <dbReference type="NCBI Taxonomy" id="1078050"/>
    <lineage>
        <taxon>Bacteria</taxon>
        <taxon>Pseudomonadati</taxon>
        <taxon>Deferribacterota</taxon>
        <taxon>Deferribacteres</taxon>
        <taxon>Deferribacterales</taxon>
        <taxon>Geovibrionaceae</taxon>
        <taxon>Seleniivibrio</taxon>
    </lineage>
</organism>
<dbReference type="InterPro" id="IPR003594">
    <property type="entry name" value="HATPase_dom"/>
</dbReference>
<dbReference type="InterPro" id="IPR036097">
    <property type="entry name" value="HisK_dim/P_sf"/>
</dbReference>
<dbReference type="SUPFAM" id="SSF158472">
    <property type="entry name" value="HAMP domain-like"/>
    <property type="match status" value="1"/>
</dbReference>
<dbReference type="InterPro" id="IPR036890">
    <property type="entry name" value="HATPase_C_sf"/>
</dbReference>
<evidence type="ECO:0000259" key="11">
    <source>
        <dbReference type="PROSITE" id="PS50109"/>
    </source>
</evidence>
<comment type="catalytic activity">
    <reaction evidence="1">
        <text>ATP + protein L-histidine = ADP + protein N-phospho-L-histidine.</text>
        <dbReference type="EC" id="2.7.13.3"/>
    </reaction>
</comment>
<dbReference type="GO" id="GO:0016020">
    <property type="term" value="C:membrane"/>
    <property type="evidence" value="ECO:0007669"/>
    <property type="project" value="UniProtKB-SubCell"/>
</dbReference>
<accession>A0A4R1K8T0</accession>
<dbReference type="SMART" id="SM00387">
    <property type="entry name" value="HATPase_c"/>
    <property type="match status" value="1"/>
</dbReference>
<keyword evidence="14" id="KW-1185">Reference proteome</keyword>
<protein>
    <recommendedName>
        <fullName evidence="3">histidine kinase</fullName>
        <ecNumber evidence="3">2.7.13.3</ecNumber>
    </recommendedName>
</protein>
<evidence type="ECO:0000256" key="5">
    <source>
        <dbReference type="ARBA" id="ARBA00022679"/>
    </source>
</evidence>
<feature type="domain" description="HAMP" evidence="12">
    <location>
        <begin position="317"/>
        <end position="369"/>
    </location>
</feature>
<keyword evidence="6" id="KW-0547">Nucleotide-binding</keyword>
<feature type="transmembrane region" description="Helical" evidence="10">
    <location>
        <begin position="13"/>
        <end position="33"/>
    </location>
</feature>
<dbReference type="GO" id="GO:0000155">
    <property type="term" value="F:phosphorelay sensor kinase activity"/>
    <property type="evidence" value="ECO:0007669"/>
    <property type="project" value="InterPro"/>
</dbReference>
<evidence type="ECO:0000256" key="4">
    <source>
        <dbReference type="ARBA" id="ARBA00022553"/>
    </source>
</evidence>